<proteinExistence type="inferred from homology"/>
<dbReference type="PANTHER" id="PTHR21184:SF6">
    <property type="entry name" value="CONSERVED PLASMA MEMBRANE PROTEIN"/>
    <property type="match status" value="1"/>
</dbReference>
<reference evidence="4 5" key="1">
    <citation type="submission" date="2018-04" db="EMBL/GenBank/DDBJ databases">
        <title>The genome of golden apple snail Pomacea canaliculata provides insight into stress tolerance and invasive adaptation.</title>
        <authorList>
            <person name="Liu C."/>
            <person name="Liu B."/>
            <person name="Ren Y."/>
            <person name="Zhang Y."/>
            <person name="Wang H."/>
            <person name="Li S."/>
            <person name="Jiang F."/>
            <person name="Yin L."/>
            <person name="Zhang G."/>
            <person name="Qian W."/>
            <person name="Fan W."/>
        </authorList>
    </citation>
    <scope>NUCLEOTIDE SEQUENCE [LARGE SCALE GENOMIC DNA]</scope>
    <source>
        <strain evidence="4">SZHN2017</strain>
        <tissue evidence="4">Muscle</tissue>
    </source>
</reference>
<sequence length="598" mass="67937">MRRYNRTRVVVFNAPSAAMWGRPITSRRQFQAALYGLIALTVFGFCLAFYVTTSHTDQRRDQTPQLSWLDLTWEAGLDHQTAGHTEDGLDITWYSELHTRARLQSALATMNAKVMFEGNVRVHLLVLPDPVEELLMTSSNEVVGDISLEEWLDMVIASGKGGIKLNFKDADGFEQALTLLADRAAGLRETPVWVTVSVASGPGGSGEGMMDAGWYTRIIDRTFPQAQLVFGWTYPCCEASGDSSFGRGNMETMLSVCRSLNRPVVISAPAVKAASAWQHFRWLLERSEKLRLLLWSPQNDSSWTNSSVYDLLIIRNDWSKRRIFYDLPEERLQEFRQVASTAGSPLVYFDVLDMDAGKVTWDHSANSMSHLSRALRGEAMMLEADVALQGQGTPNQTDLPVMTHRSPLTTSNFTLSQWLDLVLTSKKGIKLDFKSTEVIVPALKVLREKRAHLQRPVWINGDILRGPNGLHDPMRTDHLLHSINAIFPEVTVSLGWTSGWTYGHDNEAYSWEMVERMEKNARKVHQPVTFAVRAVLARRSWEKFDWLLRQSRRYTVTLWAPVTSHDKIMKSDMDYVRQQSERGRVYFDIPQDVMPSLH</sequence>
<keyword evidence="2" id="KW-0812">Transmembrane</keyword>
<gene>
    <name evidence="4" type="ORF">C0Q70_21548</name>
</gene>
<feature type="domain" description="Menorin-like" evidence="3">
    <location>
        <begin position="355"/>
        <end position="593"/>
    </location>
</feature>
<dbReference type="GO" id="GO:0005615">
    <property type="term" value="C:extracellular space"/>
    <property type="evidence" value="ECO:0007669"/>
    <property type="project" value="TreeGrafter"/>
</dbReference>
<dbReference type="AlphaFoldDB" id="A0A2T7NCU4"/>
<dbReference type="Pfam" id="PF10223">
    <property type="entry name" value="Menorin_N"/>
    <property type="match status" value="2"/>
</dbReference>
<dbReference type="EMBL" id="PZQS01000014">
    <property type="protein sequence ID" value="PVD18989.1"/>
    <property type="molecule type" value="Genomic_DNA"/>
</dbReference>
<dbReference type="OMA" id="DAIDITW"/>
<keyword evidence="2" id="KW-1133">Transmembrane helix</keyword>
<feature type="domain" description="Menorin-like" evidence="3">
    <location>
        <begin position="87"/>
        <end position="330"/>
    </location>
</feature>
<accession>A0A2T7NCU4</accession>
<keyword evidence="5" id="KW-1185">Reference proteome</keyword>
<dbReference type="OrthoDB" id="413402at2759"/>
<comment type="similarity">
    <text evidence="1">Belongs to the menorin family.</text>
</comment>
<name>A0A2T7NCU4_POMCA</name>
<evidence type="ECO:0000256" key="2">
    <source>
        <dbReference type="SAM" id="Phobius"/>
    </source>
</evidence>
<comment type="caution">
    <text evidence="4">The sequence shown here is derived from an EMBL/GenBank/DDBJ whole genome shotgun (WGS) entry which is preliminary data.</text>
</comment>
<evidence type="ECO:0000259" key="3">
    <source>
        <dbReference type="Pfam" id="PF10223"/>
    </source>
</evidence>
<keyword evidence="2" id="KW-0472">Membrane</keyword>
<feature type="transmembrane region" description="Helical" evidence="2">
    <location>
        <begin position="32"/>
        <end position="51"/>
    </location>
</feature>
<protein>
    <recommendedName>
        <fullName evidence="3">Menorin-like domain-containing protein</fullName>
    </recommendedName>
</protein>
<dbReference type="InterPro" id="IPR019356">
    <property type="entry name" value="Menorin_dom"/>
</dbReference>
<organism evidence="4 5">
    <name type="scientific">Pomacea canaliculata</name>
    <name type="common">Golden apple snail</name>
    <dbReference type="NCBI Taxonomy" id="400727"/>
    <lineage>
        <taxon>Eukaryota</taxon>
        <taxon>Metazoa</taxon>
        <taxon>Spiralia</taxon>
        <taxon>Lophotrochozoa</taxon>
        <taxon>Mollusca</taxon>
        <taxon>Gastropoda</taxon>
        <taxon>Caenogastropoda</taxon>
        <taxon>Architaenioglossa</taxon>
        <taxon>Ampullarioidea</taxon>
        <taxon>Ampullariidae</taxon>
        <taxon>Pomacea</taxon>
    </lineage>
</organism>
<evidence type="ECO:0000256" key="1">
    <source>
        <dbReference type="ARBA" id="ARBA00044953"/>
    </source>
</evidence>
<evidence type="ECO:0000313" key="5">
    <source>
        <dbReference type="Proteomes" id="UP000245119"/>
    </source>
</evidence>
<evidence type="ECO:0000313" key="4">
    <source>
        <dbReference type="EMBL" id="PVD18989.1"/>
    </source>
</evidence>
<dbReference type="PANTHER" id="PTHR21184">
    <property type="entry name" value="MENORIN (DENDRITIC BRANCHING PROTEIN)"/>
    <property type="match status" value="1"/>
</dbReference>
<dbReference type="Proteomes" id="UP000245119">
    <property type="component" value="Linkage Group LG14"/>
</dbReference>
<dbReference type="STRING" id="400727.A0A2T7NCU4"/>